<name>A0A9Q1CGG4_HOLLE</name>
<protein>
    <submittedName>
        <fullName evidence="1">Uncharacterized protein</fullName>
    </submittedName>
</protein>
<dbReference type="EMBL" id="JAIZAY010000003">
    <property type="protein sequence ID" value="KAJ8044882.1"/>
    <property type="molecule type" value="Genomic_DNA"/>
</dbReference>
<dbReference type="Proteomes" id="UP001152320">
    <property type="component" value="Chromosome 3"/>
</dbReference>
<reference evidence="1" key="1">
    <citation type="submission" date="2021-10" db="EMBL/GenBank/DDBJ databases">
        <title>Tropical sea cucumber genome reveals ecological adaptation and Cuvierian tubules defense mechanism.</title>
        <authorList>
            <person name="Chen T."/>
        </authorList>
    </citation>
    <scope>NUCLEOTIDE SEQUENCE</scope>
    <source>
        <strain evidence="1">Nanhai2018</strain>
        <tissue evidence="1">Muscle</tissue>
    </source>
</reference>
<evidence type="ECO:0000313" key="2">
    <source>
        <dbReference type="Proteomes" id="UP001152320"/>
    </source>
</evidence>
<accession>A0A9Q1CGG4</accession>
<proteinExistence type="predicted"/>
<dbReference type="AlphaFoldDB" id="A0A9Q1CGG4"/>
<evidence type="ECO:0000313" key="1">
    <source>
        <dbReference type="EMBL" id="KAJ8044882.1"/>
    </source>
</evidence>
<organism evidence="1 2">
    <name type="scientific">Holothuria leucospilota</name>
    <name type="common">Black long sea cucumber</name>
    <name type="synonym">Mertensiothuria leucospilota</name>
    <dbReference type="NCBI Taxonomy" id="206669"/>
    <lineage>
        <taxon>Eukaryota</taxon>
        <taxon>Metazoa</taxon>
        <taxon>Echinodermata</taxon>
        <taxon>Eleutherozoa</taxon>
        <taxon>Echinozoa</taxon>
        <taxon>Holothuroidea</taxon>
        <taxon>Aspidochirotacea</taxon>
        <taxon>Aspidochirotida</taxon>
        <taxon>Holothuriidae</taxon>
        <taxon>Holothuria</taxon>
    </lineage>
</organism>
<sequence>MHYEKTITAEIQLDCALLSGKQAVTTSNVHNSGKTKEEVAGNLSDAPSLSHITYLSSLWQFLSLLLCPQPPPPSKPVVQMQMHTPPLAIIFKSNWL</sequence>
<keyword evidence="2" id="KW-1185">Reference proteome</keyword>
<gene>
    <name evidence="1" type="ORF">HOLleu_07765</name>
</gene>
<comment type="caution">
    <text evidence="1">The sequence shown here is derived from an EMBL/GenBank/DDBJ whole genome shotgun (WGS) entry which is preliminary data.</text>
</comment>